<sequence length="1207" mass="134815">MKFRKIFHLEFTYQLRHVSTWGYFAVVFVLAYLFLTANYASDAREGYVLLNAPIVIAAVTVLCCVFWLLMSGAVAGDAAARDVQTRMFSLTYTSPANKRDYLGGRFLAAFLLNVLVLLGIPAGIFLTIYFTGIEAEILGPFRLSAYLSSYFFLVLPNAFIATAIQFSMAALTRKAMASYLGGIILFVAAYGVGQGLGVIKSPVDWGTLVDPMGFTPVLSHLSLEWSPMETNTRLLTLEGAFLVNRVLWIVLAMGMLALAYFRFQFILPETGQKRKQALGPATTEAVLTWLTWERAESLPQGRGTFNFVTHLHQLKLITFNSFWALAKGKSGLLLLGFIALVVGLAMPGNLKNKGVPMLPRTDQVLTILAAPFTEPGKFWIVIFLLVIFYAGELVWRERESGLHQLSNAAPVPDWVLFLSKYLSLTLLLVVCLVFLLFSGILAQIGIGGAEVEVGLYLKVLFGFQLVECLLFALLALVVHVVVNQKYVGHLGMLLVFGLLMYAPTLGLEHKLLVFGASPKWSYTNMGGFGPSLVPWLWFKAYWMAWALLLAVVARLLWVRGQEQSMMARFQLARQRFTRTTALTTAVAVGGILLLGGYIFYNTNVRHDYLNSSSLAAQRAAYEHRYKQYQNVPQPLLTGVNLQVEMYPSQRKVEIAGTYLLVNKSQESIDSVHLAPGAGVKTASVHFDRPAREVLLDEELGFRMYALAKPLLPGDSLRLRFQVTYNPQGFSNNGADAQVRENGTHFRNMELLPVIGYQPYRELDEGAARKTFGLAPRPATASLYDVAARRYATFPERISFKATVGTEANQQVVAPGTLRRTWTKDGRRYFHYATEAPIRNEYAFYSANYAVQEGKWQNPSAGPGQEVTIQIFYPPGLTKNSERMVKSAIASLDYYTKQFGPYPHRQLRFVAHPGYSFGNHAAPINITAEEGFFLLNPEADERGFDLVTAVVAHEVAHQWWGNQLKQAYVEGAGLISESLAWYSALGVLEAAYGPAHKKKLLNFLREEYENPQTKAALPLLQADDWYQSYRKGPMALYALSLYIGKDKVNGVLRRLLQNYPPGKVPFATSLDLYQELQAATPDSLQYLLHDIFKTNTFWELKANQATVKQTKAGTWQVTLNVQARKTVVSEAGLEKEVPLKDWMEIGIYAPAKRGEELGKPLYLQKHLIHSNQQTITVIVPGKPSQVGIDPNHLMIDWNLMDNVAEVKE</sequence>
<dbReference type="EMBL" id="RJJD01000021">
    <property type="protein sequence ID" value="RNI22668.1"/>
    <property type="molecule type" value="Genomic_DNA"/>
</dbReference>
<dbReference type="PANTHER" id="PTHR11533:SF174">
    <property type="entry name" value="PUROMYCIN-SENSITIVE AMINOPEPTIDASE-RELATED"/>
    <property type="match status" value="1"/>
</dbReference>
<dbReference type="GO" id="GO:0005737">
    <property type="term" value="C:cytoplasm"/>
    <property type="evidence" value="ECO:0007669"/>
    <property type="project" value="TreeGrafter"/>
</dbReference>
<evidence type="ECO:0000313" key="4">
    <source>
        <dbReference type="Proteomes" id="UP000272117"/>
    </source>
</evidence>
<dbReference type="OrthoDB" id="100605at2"/>
<dbReference type="GO" id="GO:0016020">
    <property type="term" value="C:membrane"/>
    <property type="evidence" value="ECO:0007669"/>
    <property type="project" value="TreeGrafter"/>
</dbReference>
<organism evidence="3 4">
    <name type="scientific">Rufibacter latericius</name>
    <dbReference type="NCBI Taxonomy" id="2487040"/>
    <lineage>
        <taxon>Bacteria</taxon>
        <taxon>Pseudomonadati</taxon>
        <taxon>Bacteroidota</taxon>
        <taxon>Cytophagia</taxon>
        <taxon>Cytophagales</taxon>
        <taxon>Hymenobacteraceae</taxon>
        <taxon>Rufibacter</taxon>
    </lineage>
</organism>
<feature type="transmembrane region" description="Helical" evidence="1">
    <location>
        <begin position="455"/>
        <end position="478"/>
    </location>
</feature>
<feature type="transmembrane region" description="Helical" evidence="1">
    <location>
        <begin position="540"/>
        <end position="558"/>
    </location>
</feature>
<feature type="transmembrane region" description="Helical" evidence="1">
    <location>
        <begin position="178"/>
        <end position="199"/>
    </location>
</feature>
<keyword evidence="1" id="KW-0472">Membrane</keyword>
<accession>A0A3M9MDI9</accession>
<feature type="transmembrane region" description="Helical" evidence="1">
    <location>
        <begin position="490"/>
        <end position="507"/>
    </location>
</feature>
<dbReference type="AlphaFoldDB" id="A0A3M9MDI9"/>
<reference evidence="3 4" key="1">
    <citation type="submission" date="2018-11" db="EMBL/GenBank/DDBJ databases">
        <title>Rufibacter latericius sp. nov., isolated from water in Baiyang Lake.</title>
        <authorList>
            <person name="Yang Y."/>
        </authorList>
    </citation>
    <scope>NUCLEOTIDE SEQUENCE [LARGE SCALE GENOMIC DNA]</scope>
    <source>
        <strain evidence="3 4">R-22-1c-1</strain>
    </source>
</reference>
<dbReference type="InterPro" id="IPR014782">
    <property type="entry name" value="Peptidase_M1_dom"/>
</dbReference>
<dbReference type="Proteomes" id="UP000272117">
    <property type="component" value="Unassembled WGS sequence"/>
</dbReference>
<feature type="transmembrane region" description="Helical" evidence="1">
    <location>
        <begin position="378"/>
        <end position="395"/>
    </location>
</feature>
<dbReference type="Pfam" id="PF01433">
    <property type="entry name" value="Peptidase_M1"/>
    <property type="match status" value="1"/>
</dbReference>
<evidence type="ECO:0000313" key="3">
    <source>
        <dbReference type="EMBL" id="RNI22668.1"/>
    </source>
</evidence>
<dbReference type="PANTHER" id="PTHR11533">
    <property type="entry name" value="PROTEASE M1 ZINC METALLOPROTEASE"/>
    <property type="match status" value="1"/>
</dbReference>
<feature type="transmembrane region" description="Helical" evidence="1">
    <location>
        <begin position="331"/>
        <end position="350"/>
    </location>
</feature>
<keyword evidence="4" id="KW-1185">Reference proteome</keyword>
<dbReference type="GO" id="GO:0008270">
    <property type="term" value="F:zinc ion binding"/>
    <property type="evidence" value="ECO:0007669"/>
    <property type="project" value="InterPro"/>
</dbReference>
<feature type="transmembrane region" description="Helical" evidence="1">
    <location>
        <begin position="21"/>
        <end position="41"/>
    </location>
</feature>
<dbReference type="SUPFAM" id="SSF55486">
    <property type="entry name" value="Metalloproteases ('zincins'), catalytic domain"/>
    <property type="match status" value="1"/>
</dbReference>
<dbReference type="GO" id="GO:0043171">
    <property type="term" value="P:peptide catabolic process"/>
    <property type="evidence" value="ECO:0007669"/>
    <property type="project" value="TreeGrafter"/>
</dbReference>
<dbReference type="Pfam" id="PF12730">
    <property type="entry name" value="ABC2_membrane_4"/>
    <property type="match status" value="1"/>
</dbReference>
<name>A0A3M9MDI9_9BACT</name>
<proteinExistence type="predicted"/>
<feature type="transmembrane region" description="Helical" evidence="1">
    <location>
        <begin position="246"/>
        <end position="267"/>
    </location>
</feature>
<keyword evidence="1" id="KW-0812">Transmembrane</keyword>
<dbReference type="GO" id="GO:0042277">
    <property type="term" value="F:peptide binding"/>
    <property type="evidence" value="ECO:0007669"/>
    <property type="project" value="TreeGrafter"/>
</dbReference>
<feature type="transmembrane region" description="Helical" evidence="1">
    <location>
        <begin position="47"/>
        <end position="69"/>
    </location>
</feature>
<comment type="caution">
    <text evidence="3">The sequence shown here is derived from an EMBL/GenBank/DDBJ whole genome shotgun (WGS) entry which is preliminary data.</text>
</comment>
<dbReference type="RefSeq" id="WP_123129025.1">
    <property type="nucleotide sequence ID" value="NZ_RJJD01000021.1"/>
</dbReference>
<feature type="transmembrane region" description="Helical" evidence="1">
    <location>
        <begin position="106"/>
        <end position="130"/>
    </location>
</feature>
<evidence type="ECO:0000259" key="2">
    <source>
        <dbReference type="Pfam" id="PF01433"/>
    </source>
</evidence>
<protein>
    <submittedName>
        <fullName evidence="3">ABC transporter permease</fullName>
    </submittedName>
</protein>
<keyword evidence="1" id="KW-1133">Transmembrane helix</keyword>
<dbReference type="InterPro" id="IPR027268">
    <property type="entry name" value="Peptidase_M4/M1_CTD_sf"/>
</dbReference>
<dbReference type="GO" id="GO:0005615">
    <property type="term" value="C:extracellular space"/>
    <property type="evidence" value="ECO:0007669"/>
    <property type="project" value="TreeGrafter"/>
</dbReference>
<feature type="transmembrane region" description="Helical" evidence="1">
    <location>
        <begin position="579"/>
        <end position="600"/>
    </location>
</feature>
<feature type="transmembrane region" description="Helical" evidence="1">
    <location>
        <begin position="150"/>
        <end position="171"/>
    </location>
</feature>
<evidence type="ECO:0000256" key="1">
    <source>
        <dbReference type="SAM" id="Phobius"/>
    </source>
</evidence>
<dbReference type="InterPro" id="IPR050344">
    <property type="entry name" value="Peptidase_M1_aminopeptidases"/>
</dbReference>
<feature type="transmembrane region" description="Helical" evidence="1">
    <location>
        <begin position="426"/>
        <end position="449"/>
    </location>
</feature>
<dbReference type="Gene3D" id="1.10.390.10">
    <property type="entry name" value="Neutral Protease Domain 2"/>
    <property type="match status" value="1"/>
</dbReference>
<dbReference type="GO" id="GO:0070006">
    <property type="term" value="F:metalloaminopeptidase activity"/>
    <property type="evidence" value="ECO:0007669"/>
    <property type="project" value="TreeGrafter"/>
</dbReference>
<feature type="domain" description="Peptidase M1 membrane alanine aminopeptidase" evidence="2">
    <location>
        <begin position="887"/>
        <end position="1084"/>
    </location>
</feature>
<gene>
    <name evidence="3" type="ORF">EFB08_21480</name>
</gene>